<gene>
    <name evidence="1" type="ORF">C2G38_2200818</name>
</gene>
<dbReference type="EMBL" id="QKWP01001030">
    <property type="protein sequence ID" value="RIB12383.1"/>
    <property type="molecule type" value="Genomic_DNA"/>
</dbReference>
<protein>
    <submittedName>
        <fullName evidence="1">Uncharacterized protein</fullName>
    </submittedName>
</protein>
<dbReference type="Proteomes" id="UP000266673">
    <property type="component" value="Unassembled WGS sequence"/>
</dbReference>
<dbReference type="AlphaFoldDB" id="A0A397UXW9"/>
<organism evidence="1 2">
    <name type="scientific">Gigaspora rosea</name>
    <dbReference type="NCBI Taxonomy" id="44941"/>
    <lineage>
        <taxon>Eukaryota</taxon>
        <taxon>Fungi</taxon>
        <taxon>Fungi incertae sedis</taxon>
        <taxon>Mucoromycota</taxon>
        <taxon>Glomeromycotina</taxon>
        <taxon>Glomeromycetes</taxon>
        <taxon>Diversisporales</taxon>
        <taxon>Gigasporaceae</taxon>
        <taxon>Gigaspora</taxon>
    </lineage>
</organism>
<comment type="caution">
    <text evidence="1">The sequence shown here is derived from an EMBL/GenBank/DDBJ whole genome shotgun (WGS) entry which is preliminary data.</text>
</comment>
<proteinExistence type="predicted"/>
<name>A0A397UXW9_9GLOM</name>
<evidence type="ECO:0000313" key="2">
    <source>
        <dbReference type="Proteomes" id="UP000266673"/>
    </source>
</evidence>
<keyword evidence="2" id="KW-1185">Reference proteome</keyword>
<sequence length="183" mass="21224">MSNTHGMFQLDGISLQLEKNLLSESEASSISPIIEAFLKHEVDRYQRNKKSRYNPTIEVETEPYCTASSALCANIAPLYTEEEVNARIKEAKDNLHQELIKSTEETLKSIKQQKDIECNQIKIDMANWSTKLFELTLKKLIRDGTIYNLIHQLEEKMVNHILTMELVHKHIYPKKSDSYIFPI</sequence>
<evidence type="ECO:0000313" key="1">
    <source>
        <dbReference type="EMBL" id="RIB12383.1"/>
    </source>
</evidence>
<accession>A0A397UXW9</accession>
<reference evidence="1 2" key="1">
    <citation type="submission" date="2018-06" db="EMBL/GenBank/DDBJ databases">
        <title>Comparative genomics reveals the genomic features of Rhizophagus irregularis, R. cerebriforme, R. diaphanum and Gigaspora rosea, and their symbiotic lifestyle signature.</title>
        <authorList>
            <person name="Morin E."/>
            <person name="San Clemente H."/>
            <person name="Chen E.C.H."/>
            <person name="De La Providencia I."/>
            <person name="Hainaut M."/>
            <person name="Kuo A."/>
            <person name="Kohler A."/>
            <person name="Murat C."/>
            <person name="Tang N."/>
            <person name="Roy S."/>
            <person name="Loubradou J."/>
            <person name="Henrissat B."/>
            <person name="Grigoriev I.V."/>
            <person name="Corradi N."/>
            <person name="Roux C."/>
            <person name="Martin F.M."/>
        </authorList>
    </citation>
    <scope>NUCLEOTIDE SEQUENCE [LARGE SCALE GENOMIC DNA]</scope>
    <source>
        <strain evidence="1 2">DAOM 194757</strain>
    </source>
</reference>